<dbReference type="InterPro" id="IPR033645">
    <property type="entry name" value="VirB9/CagX/TrbG_C"/>
</dbReference>
<dbReference type="CDD" id="cd06911">
    <property type="entry name" value="VirB9_CagX_TrbG"/>
    <property type="match status" value="1"/>
</dbReference>
<dbReference type="EMBL" id="CP046917">
    <property type="protein sequence ID" value="QGZ66965.1"/>
    <property type="molecule type" value="Genomic_DNA"/>
</dbReference>
<proteinExistence type="predicted"/>
<evidence type="ECO:0000256" key="1">
    <source>
        <dbReference type="SAM" id="SignalP"/>
    </source>
</evidence>
<feature type="signal peptide" evidence="1">
    <location>
        <begin position="1"/>
        <end position="25"/>
    </location>
</feature>
<evidence type="ECO:0000313" key="3">
    <source>
        <dbReference type="Proteomes" id="UP000433577"/>
    </source>
</evidence>
<dbReference type="AlphaFoldDB" id="A0A7Z2JKY4"/>
<protein>
    <submittedName>
        <fullName evidence="2">Uncharacterized protein</fullName>
    </submittedName>
</protein>
<name>A0A7Z2JKY4_9BURK</name>
<evidence type="ECO:0000313" key="2">
    <source>
        <dbReference type="EMBL" id="QGZ66965.1"/>
    </source>
</evidence>
<keyword evidence="3" id="KW-1185">Reference proteome</keyword>
<gene>
    <name evidence="2" type="ORF">FAZ98_34590</name>
</gene>
<sequence>MTRRILVLAAISALGLVCVSRMAGAADTDPFDFDYEVAGGLAERPALIFNDGAKTYIQPRAGQIIAVAGSHQEGPYVVVEGTPASIQLSVAGHTAVATWNRANTFIGGHGIVPGAGDDQPAAFTGFSGRLSLVGTHGALEPVRSLNANMPVASIVKALVPQGWSGSASKDVDLTAAARFETVPGENWMHALDRLMTQTGLYADVDFDARHVRLRHDVAKSGALNYAGTSSVDTDAVAKLPVKDRGGAPTESLLAKYFGANAIRDGDDTHTQIRFAAKPKDLKIATADGVSLHPHWDADAGVMTIDRAETFVVSDATNRVEVARRAGTVYDFPADNTAHLESVFDEGGQTYFKFAPSVINVTVADVRHLGSGEQKGRYFKFNGTAEQFIVTADGQTVSVLRRHDVKYFERAGTSS</sequence>
<accession>A0A7Z2JKY4</accession>
<reference evidence="2 3" key="1">
    <citation type="submission" date="2019-12" db="EMBL/GenBank/DDBJ databases">
        <title>Paraburkholderia acidiphila 7Q-K02 sp. nov and Paraburkholderia acidisoli DHF22 sp. nov., two strains isolated from forest soil.</title>
        <authorList>
            <person name="Gao Z."/>
            <person name="Qiu L."/>
        </authorList>
    </citation>
    <scope>NUCLEOTIDE SEQUENCE [LARGE SCALE GENOMIC DNA]</scope>
    <source>
        <strain evidence="2 3">DHF22</strain>
        <plasmid evidence="2 3">p1</plasmid>
    </source>
</reference>
<dbReference type="Proteomes" id="UP000433577">
    <property type="component" value="Plasmid p1"/>
</dbReference>
<geneLocation type="plasmid" evidence="2 3">
    <name>p1</name>
</geneLocation>
<organism evidence="2 3">
    <name type="scientific">Paraburkholderia acidisoli</name>
    <dbReference type="NCBI Taxonomy" id="2571748"/>
    <lineage>
        <taxon>Bacteria</taxon>
        <taxon>Pseudomonadati</taxon>
        <taxon>Pseudomonadota</taxon>
        <taxon>Betaproteobacteria</taxon>
        <taxon>Burkholderiales</taxon>
        <taxon>Burkholderiaceae</taxon>
        <taxon>Paraburkholderia</taxon>
    </lineage>
</organism>
<dbReference type="KEGG" id="pacs:FAZ98_34590"/>
<keyword evidence="2" id="KW-0614">Plasmid</keyword>
<keyword evidence="1" id="KW-0732">Signal</keyword>
<dbReference type="RefSeq" id="WP_158958819.1">
    <property type="nucleotide sequence ID" value="NZ_CP046917.1"/>
</dbReference>
<dbReference type="OrthoDB" id="9033485at2"/>
<feature type="chain" id="PRO_5031367272" evidence="1">
    <location>
        <begin position="26"/>
        <end position="414"/>
    </location>
</feature>